<keyword evidence="4" id="KW-0653">Protein transport</keyword>
<proteinExistence type="inferred from homology"/>
<dbReference type="Pfam" id="PF06188">
    <property type="entry name" value="HrpE"/>
    <property type="match status" value="1"/>
</dbReference>
<feature type="coiled-coil region" evidence="6">
    <location>
        <begin position="29"/>
        <end position="60"/>
    </location>
</feature>
<dbReference type="GO" id="GO:0030254">
    <property type="term" value="P:protein secretion by the type III secretion system"/>
    <property type="evidence" value="ECO:0007669"/>
    <property type="project" value="InterPro"/>
</dbReference>
<organism evidence="7 8">
    <name type="scientific">Pseudomonas azotoformans</name>
    <dbReference type="NCBI Taxonomy" id="47878"/>
    <lineage>
        <taxon>Bacteria</taxon>
        <taxon>Pseudomonadati</taxon>
        <taxon>Pseudomonadota</taxon>
        <taxon>Gammaproteobacteria</taxon>
        <taxon>Pseudomonadales</taxon>
        <taxon>Pseudomonadaceae</taxon>
        <taxon>Pseudomonas</taxon>
    </lineage>
</organism>
<evidence type="ECO:0000256" key="5">
    <source>
        <dbReference type="ARBA" id="ARBA00024335"/>
    </source>
</evidence>
<evidence type="ECO:0000256" key="6">
    <source>
        <dbReference type="SAM" id="Coils"/>
    </source>
</evidence>
<sequence length="197" mass="23072">MLCRYVIELSKDKSGLPRPLIPREELENWKQAEQLLKHANEQADELLSLTEKRCELLREEASLVVWQRADAQLKRWEHDRQTMCDNLEQYASSITNEAIRCLLDETPAPTRLAALLKQLLTNHVHEISAILLCHPDDFDEIKRHLVDEKTTIWKLQADEAILPKTLVLKTDEGDFRISWSSMRATFFKHSKEFRIDI</sequence>
<name>A0A127HW81_PSEAZ</name>
<keyword evidence="6" id="KW-0175">Coiled coil</keyword>
<reference evidence="7 8" key="1">
    <citation type="submission" date="2016-02" db="EMBL/GenBank/DDBJ databases">
        <title>Complete genome sequence of Pseudomonas azotoformans S4.</title>
        <authorList>
            <person name="Fang Y."/>
            <person name="Wu L."/>
            <person name="Feng G."/>
        </authorList>
    </citation>
    <scope>NUCLEOTIDE SEQUENCE [LARGE SCALE GENOMIC DNA]</scope>
    <source>
        <strain evidence="7 8">S4</strain>
    </source>
</reference>
<accession>A0A127HW81</accession>
<evidence type="ECO:0000313" key="8">
    <source>
        <dbReference type="Proteomes" id="UP000070516"/>
    </source>
</evidence>
<comment type="subcellular location">
    <subcellularLocation>
        <location evidence="1">Cytoplasm</location>
    </subcellularLocation>
</comment>
<evidence type="ECO:0000256" key="2">
    <source>
        <dbReference type="ARBA" id="ARBA00022448"/>
    </source>
</evidence>
<dbReference type="NCBIfam" id="TIGR02499">
    <property type="entry name" value="HrpE_YscL_not"/>
    <property type="match status" value="1"/>
</dbReference>
<evidence type="ECO:0000256" key="4">
    <source>
        <dbReference type="ARBA" id="ARBA00022927"/>
    </source>
</evidence>
<keyword evidence="2" id="KW-0813">Transport</keyword>
<dbReference type="KEGG" id="pazo:AYR47_10905"/>
<dbReference type="GO" id="GO:0005737">
    <property type="term" value="C:cytoplasm"/>
    <property type="evidence" value="ECO:0007669"/>
    <property type="project" value="UniProtKB-SubCell"/>
</dbReference>
<evidence type="ECO:0000313" key="7">
    <source>
        <dbReference type="EMBL" id="AMN78803.1"/>
    </source>
</evidence>
<protein>
    <submittedName>
        <fullName evidence="7">Type III secretion protein</fullName>
    </submittedName>
</protein>
<dbReference type="AlphaFoldDB" id="A0A127HW81"/>
<dbReference type="InterPro" id="IPR012842">
    <property type="entry name" value="T3SS_SctL/SctL2"/>
</dbReference>
<dbReference type="Proteomes" id="UP000070516">
    <property type="component" value="Chromosome"/>
</dbReference>
<keyword evidence="3" id="KW-0963">Cytoplasm</keyword>
<dbReference type="EMBL" id="CP014546">
    <property type="protein sequence ID" value="AMN78803.1"/>
    <property type="molecule type" value="Genomic_DNA"/>
</dbReference>
<evidence type="ECO:0000256" key="1">
    <source>
        <dbReference type="ARBA" id="ARBA00004496"/>
    </source>
</evidence>
<dbReference type="InterPro" id="IPR009335">
    <property type="entry name" value="T3SS_HrpE/ATPase_suE"/>
</dbReference>
<evidence type="ECO:0000256" key="3">
    <source>
        <dbReference type="ARBA" id="ARBA00022490"/>
    </source>
</evidence>
<comment type="similarity">
    <text evidence="5">Belongs to the SctL stator family.</text>
</comment>
<gene>
    <name evidence="7" type="ORF">AYR47_10905</name>
</gene>